<dbReference type="EC" id="4.2.1.46" evidence="4 8"/>
<evidence type="ECO:0000256" key="4">
    <source>
        <dbReference type="ARBA" id="ARBA00011990"/>
    </source>
</evidence>
<dbReference type="AlphaFoldDB" id="A0A5J6SJ96"/>
<dbReference type="GO" id="GO:0008460">
    <property type="term" value="F:dTDP-glucose 4,6-dehydratase activity"/>
    <property type="evidence" value="ECO:0007669"/>
    <property type="project" value="UniProtKB-EC"/>
</dbReference>
<protein>
    <recommendedName>
        <fullName evidence="5 8">dTDP-glucose 4,6-dehydratase</fullName>
        <ecNumber evidence="4 8">4.2.1.46</ecNumber>
    </recommendedName>
</protein>
<name>A0A5J6SJ96_9BACI</name>
<proteinExistence type="inferred from homology"/>
<dbReference type="NCBIfam" id="TIGR01181">
    <property type="entry name" value="dTDP_gluc_dehyt"/>
    <property type="match status" value="1"/>
</dbReference>
<sequence>MRILVTGGAGFIGSNFVNYMVRKYTEYEIINLDTLTYAGNLENLKKSEGKSNYRFVKGDITDKEFIESIFTEKIDIVVNFAAESHVDRSITNPGIFVSTNIQGTQVLLDAARKNNIKKYVQVSTDEVYGSLGKEGYFTEETPLAPNSPYSASKAGADLLVHAYYETYGLPINITRCSNNYGPFHFPEKLIPLMIINALNKKKLPIYGDGLNVRDWLHVEDHCSAIDLVLHKGKNGEVYNVGGHNEKTNMEVVKEILTQLEKSEELIEYVNDRLGHDRRYAIDPTKLETELGWNPKYTFETGLKETVEWYLNNRSWWENIISGDYKHYYTEQYGKQLENDE</sequence>
<dbReference type="Gene3D" id="3.40.50.720">
    <property type="entry name" value="NAD(P)-binding Rossmann-like Domain"/>
    <property type="match status" value="1"/>
</dbReference>
<dbReference type="InterPro" id="IPR005888">
    <property type="entry name" value="dTDP_Gluc_deHydtase"/>
</dbReference>
<comment type="similarity">
    <text evidence="3 8">Belongs to the NAD(P)-dependent epimerase/dehydratase family. dTDP-glucose dehydratase subfamily.</text>
</comment>
<dbReference type="KEGG" id="psyo:PB01_03690"/>
<evidence type="ECO:0000256" key="3">
    <source>
        <dbReference type="ARBA" id="ARBA00008178"/>
    </source>
</evidence>
<evidence type="ECO:0000256" key="2">
    <source>
        <dbReference type="ARBA" id="ARBA00001911"/>
    </source>
</evidence>
<keyword evidence="11" id="KW-1185">Reference proteome</keyword>
<accession>A0A5J6SJ96</accession>
<dbReference type="InterPro" id="IPR036291">
    <property type="entry name" value="NAD(P)-bd_dom_sf"/>
</dbReference>
<dbReference type="Proteomes" id="UP000325517">
    <property type="component" value="Chromosome"/>
</dbReference>
<dbReference type="FunFam" id="3.40.50.720:FF:000304">
    <property type="entry name" value="UDP-glucose 4,6-dehydratase"/>
    <property type="match status" value="1"/>
</dbReference>
<reference evidence="10 11" key="1">
    <citation type="submission" date="2018-07" db="EMBL/GenBank/DDBJ databases">
        <title>Complete genome sequence of Psychrobacillus sp. PB01, isolated from iceberg, and comparative genome analysis of Psychrobacillus strains.</title>
        <authorList>
            <person name="Lee P.C."/>
        </authorList>
    </citation>
    <scope>NUCLEOTIDE SEQUENCE [LARGE SCALE GENOMIC DNA]</scope>
    <source>
        <strain evidence="10 11">PB01</strain>
    </source>
</reference>
<comment type="cofactor">
    <cofactor evidence="2 8">
        <name>NAD(+)</name>
        <dbReference type="ChEBI" id="CHEBI:57540"/>
    </cofactor>
</comment>
<organism evidence="10 11">
    <name type="scientific">Psychrobacillus glaciei</name>
    <dbReference type="NCBI Taxonomy" id="2283160"/>
    <lineage>
        <taxon>Bacteria</taxon>
        <taxon>Bacillati</taxon>
        <taxon>Bacillota</taxon>
        <taxon>Bacilli</taxon>
        <taxon>Bacillales</taxon>
        <taxon>Bacillaceae</taxon>
        <taxon>Psychrobacillus</taxon>
    </lineage>
</organism>
<dbReference type="EMBL" id="CP031223">
    <property type="protein sequence ID" value="QFF97990.1"/>
    <property type="molecule type" value="Genomic_DNA"/>
</dbReference>
<gene>
    <name evidence="10" type="primary">rfbB</name>
    <name evidence="10" type="ORF">PB01_03690</name>
</gene>
<evidence type="ECO:0000256" key="7">
    <source>
        <dbReference type="ARBA" id="ARBA00023239"/>
    </source>
</evidence>
<dbReference type="PANTHER" id="PTHR43000">
    <property type="entry name" value="DTDP-D-GLUCOSE 4,6-DEHYDRATASE-RELATED"/>
    <property type="match status" value="1"/>
</dbReference>
<dbReference type="CDD" id="cd05246">
    <property type="entry name" value="dTDP_GD_SDR_e"/>
    <property type="match status" value="1"/>
</dbReference>
<evidence type="ECO:0000256" key="6">
    <source>
        <dbReference type="ARBA" id="ARBA00023027"/>
    </source>
</evidence>
<dbReference type="InterPro" id="IPR016040">
    <property type="entry name" value="NAD(P)-bd_dom"/>
</dbReference>
<dbReference type="GO" id="GO:0009225">
    <property type="term" value="P:nucleotide-sugar metabolic process"/>
    <property type="evidence" value="ECO:0007669"/>
    <property type="project" value="InterPro"/>
</dbReference>
<dbReference type="Gene3D" id="3.90.25.10">
    <property type="entry name" value="UDP-galactose 4-epimerase, domain 1"/>
    <property type="match status" value="1"/>
</dbReference>
<evidence type="ECO:0000313" key="11">
    <source>
        <dbReference type="Proteomes" id="UP000325517"/>
    </source>
</evidence>
<keyword evidence="7 8" id="KW-0456">Lyase</keyword>
<dbReference type="OrthoDB" id="9811743at2"/>
<evidence type="ECO:0000256" key="1">
    <source>
        <dbReference type="ARBA" id="ARBA00001539"/>
    </source>
</evidence>
<evidence type="ECO:0000313" key="10">
    <source>
        <dbReference type="EMBL" id="QFF97990.1"/>
    </source>
</evidence>
<dbReference type="RefSeq" id="WP_151698937.1">
    <property type="nucleotide sequence ID" value="NZ_CP031223.1"/>
</dbReference>
<evidence type="ECO:0000256" key="5">
    <source>
        <dbReference type="ARBA" id="ARBA00016977"/>
    </source>
</evidence>
<comment type="catalytic activity">
    <reaction evidence="1 8">
        <text>dTDP-alpha-D-glucose = dTDP-4-dehydro-6-deoxy-alpha-D-glucose + H2O</text>
        <dbReference type="Rhea" id="RHEA:17221"/>
        <dbReference type="ChEBI" id="CHEBI:15377"/>
        <dbReference type="ChEBI" id="CHEBI:57477"/>
        <dbReference type="ChEBI" id="CHEBI:57649"/>
        <dbReference type="EC" id="4.2.1.46"/>
    </reaction>
</comment>
<evidence type="ECO:0000256" key="8">
    <source>
        <dbReference type="RuleBase" id="RU004473"/>
    </source>
</evidence>
<feature type="domain" description="NAD(P)-binding" evidence="9">
    <location>
        <begin position="4"/>
        <end position="305"/>
    </location>
</feature>
<dbReference type="Pfam" id="PF16363">
    <property type="entry name" value="GDP_Man_Dehyd"/>
    <property type="match status" value="1"/>
</dbReference>
<keyword evidence="6" id="KW-0520">NAD</keyword>
<dbReference type="SUPFAM" id="SSF51735">
    <property type="entry name" value="NAD(P)-binding Rossmann-fold domains"/>
    <property type="match status" value="1"/>
</dbReference>
<evidence type="ECO:0000259" key="9">
    <source>
        <dbReference type="Pfam" id="PF16363"/>
    </source>
</evidence>